<dbReference type="InterPro" id="IPR028939">
    <property type="entry name" value="P5C_Rdtase_cat_N"/>
</dbReference>
<dbReference type="Proteomes" id="UP000057737">
    <property type="component" value="Unassembled WGS sequence"/>
</dbReference>
<comment type="caution">
    <text evidence="3">The sequence shown here is derived from an EMBL/GenBank/DDBJ whole genome shotgun (WGS) entry which is preliminary data.</text>
</comment>
<keyword evidence="1" id="KW-0560">Oxidoreductase</keyword>
<dbReference type="OrthoDB" id="7557417at2"/>
<evidence type="ECO:0000313" key="3">
    <source>
        <dbReference type="EMBL" id="KWV51875.1"/>
    </source>
</evidence>
<proteinExistence type="predicted"/>
<dbReference type="PANTHER" id="PTHR14239">
    <property type="entry name" value="DUDULIN-RELATED"/>
    <property type="match status" value="1"/>
</dbReference>
<dbReference type="InterPro" id="IPR036291">
    <property type="entry name" value="NAD(P)-bd_dom_sf"/>
</dbReference>
<keyword evidence="4" id="KW-1185">Reference proteome</keyword>
<dbReference type="EMBL" id="LNCU01000088">
    <property type="protein sequence ID" value="KWV51875.1"/>
    <property type="molecule type" value="Genomic_DNA"/>
</dbReference>
<reference evidence="3 4" key="1">
    <citation type="submission" date="2015-11" db="EMBL/GenBank/DDBJ databases">
        <title>Draft Genome Sequence of the Strain BR 10303 (Bradyrhizobium sp.) isolated from nodules of Centrolobium paraense.</title>
        <authorList>
            <person name="Zelli J.E."/>
            <person name="Simoes-Araujo J.L."/>
            <person name="Barauna A.C."/>
            <person name="Silva K."/>
        </authorList>
    </citation>
    <scope>NUCLEOTIDE SEQUENCE [LARGE SCALE GENOMIC DNA]</scope>
    <source>
        <strain evidence="3 4">BR 10303</strain>
    </source>
</reference>
<dbReference type="GO" id="GO:0016491">
    <property type="term" value="F:oxidoreductase activity"/>
    <property type="evidence" value="ECO:0007669"/>
    <property type="project" value="UniProtKB-KW"/>
</dbReference>
<sequence>MKIAIIGTGNVGSSLARGLKKSSHEIVLGARNITDSATQDLAANTGAKLASPTEAAKSAELVVLALPWNVAEAAVKALGDLSGKIVIDCMNPLGMIDGVLGLLLGHTTSGGETVAAWLPGARVVKTLNQVGAEMMADNAGMPHRPVMFMAGDDAQAKAIVATVLTDLGFEPLDAGDMTKSRLLEPFGMVWINQALLRGKGRTWAFAAVERK</sequence>
<gene>
    <name evidence="3" type="ORF">AS156_12260</name>
</gene>
<protein>
    <recommendedName>
        <fullName evidence="2">Pyrroline-5-carboxylate reductase catalytic N-terminal domain-containing protein</fullName>
    </recommendedName>
</protein>
<dbReference type="AlphaFoldDB" id="A0A120FL85"/>
<accession>A0A120FL85</accession>
<dbReference type="RefSeq" id="WP_066510650.1">
    <property type="nucleotide sequence ID" value="NZ_LNCU01000088.1"/>
</dbReference>
<dbReference type="SUPFAM" id="SSF51735">
    <property type="entry name" value="NAD(P)-binding Rossmann-fold domains"/>
    <property type="match status" value="1"/>
</dbReference>
<dbReference type="InterPro" id="IPR051267">
    <property type="entry name" value="STEAP_metalloreductase"/>
</dbReference>
<dbReference type="Gene3D" id="3.40.50.720">
    <property type="entry name" value="NAD(P)-binding Rossmann-like Domain"/>
    <property type="match status" value="1"/>
</dbReference>
<evidence type="ECO:0000259" key="2">
    <source>
        <dbReference type="Pfam" id="PF03807"/>
    </source>
</evidence>
<evidence type="ECO:0000313" key="4">
    <source>
        <dbReference type="Proteomes" id="UP000057737"/>
    </source>
</evidence>
<organism evidence="3 4">
    <name type="scientific">Bradyrhizobium macuxiense</name>
    <dbReference type="NCBI Taxonomy" id="1755647"/>
    <lineage>
        <taxon>Bacteria</taxon>
        <taxon>Pseudomonadati</taxon>
        <taxon>Pseudomonadota</taxon>
        <taxon>Alphaproteobacteria</taxon>
        <taxon>Hyphomicrobiales</taxon>
        <taxon>Nitrobacteraceae</taxon>
        <taxon>Bradyrhizobium</taxon>
    </lineage>
</organism>
<name>A0A120FL85_9BRAD</name>
<dbReference type="Pfam" id="PF03807">
    <property type="entry name" value="F420_oxidored"/>
    <property type="match status" value="1"/>
</dbReference>
<feature type="domain" description="Pyrroline-5-carboxylate reductase catalytic N-terminal" evidence="2">
    <location>
        <begin position="2"/>
        <end position="92"/>
    </location>
</feature>
<evidence type="ECO:0000256" key="1">
    <source>
        <dbReference type="ARBA" id="ARBA00023002"/>
    </source>
</evidence>